<dbReference type="RefSeq" id="WP_135849586.1">
    <property type="nucleotide sequence ID" value="NZ_RHPJ01000002.1"/>
</dbReference>
<keyword evidence="2" id="KW-1133">Transmembrane helix</keyword>
<organism evidence="3 4">
    <name type="scientific">Serinibacter arcticus</name>
    <dbReference type="NCBI Taxonomy" id="1655435"/>
    <lineage>
        <taxon>Bacteria</taxon>
        <taxon>Bacillati</taxon>
        <taxon>Actinomycetota</taxon>
        <taxon>Actinomycetes</taxon>
        <taxon>Micrococcales</taxon>
        <taxon>Beutenbergiaceae</taxon>
        <taxon>Serinibacter</taxon>
    </lineage>
</organism>
<evidence type="ECO:0008006" key="5">
    <source>
        <dbReference type="Google" id="ProtNLM"/>
    </source>
</evidence>
<evidence type="ECO:0000313" key="4">
    <source>
        <dbReference type="Proteomes" id="UP000297318"/>
    </source>
</evidence>
<gene>
    <name evidence="3" type="ORF">SERN_1616</name>
</gene>
<dbReference type="EMBL" id="RHPJ01000002">
    <property type="protein sequence ID" value="TGO05612.1"/>
    <property type="molecule type" value="Genomic_DNA"/>
</dbReference>
<evidence type="ECO:0000256" key="2">
    <source>
        <dbReference type="SAM" id="Phobius"/>
    </source>
</evidence>
<feature type="region of interest" description="Disordered" evidence="1">
    <location>
        <begin position="1"/>
        <end position="41"/>
    </location>
</feature>
<dbReference type="Proteomes" id="UP000297318">
    <property type="component" value="Unassembled WGS sequence"/>
</dbReference>
<evidence type="ECO:0000256" key="1">
    <source>
        <dbReference type="SAM" id="MobiDB-lite"/>
    </source>
</evidence>
<protein>
    <recommendedName>
        <fullName evidence="5">DUF3618 domain-containing protein</fullName>
    </recommendedName>
</protein>
<keyword evidence="2" id="KW-0472">Membrane</keyword>
<keyword evidence="4" id="KW-1185">Reference proteome</keyword>
<keyword evidence="2" id="KW-0812">Transmembrane</keyword>
<dbReference type="AlphaFoldDB" id="A0A4Z1E4B1"/>
<comment type="caution">
    <text evidence="3">The sequence shown here is derived from an EMBL/GenBank/DDBJ whole genome shotgun (WGS) entry which is preliminary data.</text>
</comment>
<sequence length="139" mass="14681">MSDIQPRRDGTPEVHDAGFEPDAPTTPPGPTIEIEQEPRKRTVAEIEADNARARAELTRTVDELADRVDPRAHVAAAKDRASEAASEVAEVAKAKAAVAQDVATGFVDDVKKRDPKALAIAAGAVAALVAIVLISVRKK</sequence>
<proteinExistence type="predicted"/>
<feature type="compositionally biased region" description="Basic and acidic residues" evidence="1">
    <location>
        <begin position="1"/>
        <end position="18"/>
    </location>
</feature>
<accession>A0A4Z1E4B1</accession>
<dbReference type="Pfam" id="PF12277">
    <property type="entry name" value="DUF3618"/>
    <property type="match status" value="1"/>
</dbReference>
<dbReference type="InterPro" id="IPR022062">
    <property type="entry name" value="DUF3618"/>
</dbReference>
<evidence type="ECO:0000313" key="3">
    <source>
        <dbReference type="EMBL" id="TGO05612.1"/>
    </source>
</evidence>
<dbReference type="OrthoDB" id="4562250at2"/>
<feature type="transmembrane region" description="Helical" evidence="2">
    <location>
        <begin position="117"/>
        <end position="136"/>
    </location>
</feature>
<reference evidence="3 4" key="1">
    <citation type="submission" date="2018-11" db="EMBL/GenBank/DDBJ databases">
        <title>Complete genome sequencing of the Actinobacteria Serinibacter sp. K3-2.</title>
        <authorList>
            <person name="Rakitin A.L."/>
            <person name="Beletsky A.V."/>
            <person name="Mardanov A.V."/>
            <person name="Ravin N.V."/>
            <person name="Gromova A.S."/>
            <person name="Filippova S.N."/>
            <person name="Gal'Chenko V.F."/>
        </authorList>
    </citation>
    <scope>NUCLEOTIDE SEQUENCE [LARGE SCALE GENOMIC DNA]</scope>
    <source>
        <strain evidence="3 4">K3-2</strain>
    </source>
</reference>
<name>A0A4Z1E4B1_9MICO</name>